<evidence type="ECO:0000313" key="15">
    <source>
        <dbReference type="Proteomes" id="UP001642540"/>
    </source>
</evidence>
<evidence type="ECO:0000256" key="5">
    <source>
        <dbReference type="ARBA" id="ARBA00022723"/>
    </source>
</evidence>
<gene>
    <name evidence="14" type="ORF">ODALV1_LOCUS12558</name>
</gene>
<reference evidence="14 15" key="1">
    <citation type="submission" date="2024-08" db="EMBL/GenBank/DDBJ databases">
        <authorList>
            <person name="Cucini C."/>
            <person name="Frati F."/>
        </authorList>
    </citation>
    <scope>NUCLEOTIDE SEQUENCE [LARGE SCALE GENOMIC DNA]</scope>
</reference>
<feature type="chain" id="PRO_5045830547" description="Peptidase M14 domain-containing protein" evidence="12">
    <location>
        <begin position="20"/>
        <end position="418"/>
    </location>
</feature>
<dbReference type="SMART" id="SM00631">
    <property type="entry name" value="Zn_pept"/>
    <property type="match status" value="1"/>
</dbReference>
<keyword evidence="6 12" id="KW-0732">Signal</keyword>
<dbReference type="InterPro" id="IPR000834">
    <property type="entry name" value="Peptidase_M14"/>
</dbReference>
<dbReference type="InterPro" id="IPR036990">
    <property type="entry name" value="M14A-like_propep"/>
</dbReference>
<keyword evidence="4" id="KW-0645">Protease</keyword>
<keyword evidence="7" id="KW-0378">Hydrolase</keyword>
<dbReference type="PANTHER" id="PTHR11705:SF153">
    <property type="entry name" value="ZINC CARBOXYPEPTIDASE A 1-LIKE PROTEIN"/>
    <property type="match status" value="1"/>
</dbReference>
<sequence length="418" mass="47169">MKSWFALVCLLGLSVSVLGEQIRYDNYKLLRFTPTNEEELKLLVQLQESNFGAIFWQEPSRVGKPVDIMFPPHLQGDTFEFLRKRLVSSVMSDNVQTLINNEARGLRKNGKALNWDSYGTLEDINDYLSSTAASNSFVQVLSIGKSFEQRDLNVLKISKSSGADRPAIWIDGGIHAREWISPAVVTYVINELLTSNDTEVTSITEDFDLYIIPNLNPDGYVYSIDTDRMWRKTRATTNSPLGCRGADANRNWDYRFDTGGSSDAPCSDTYHGGEGFSQPETRAASDFYNTIANQTKMFLSVHSYSQYILLPYGYSNERYPDYAEWMRIGEAAADAIARPYGTQFTVGNIVDLLYVSSGGSVDWIKGIHDTSVVLAFELRDTGRYGFVLPPDQIRPSGIEFMEGFKELVRQLRNRLDMP</sequence>
<evidence type="ECO:0000256" key="12">
    <source>
        <dbReference type="SAM" id="SignalP"/>
    </source>
</evidence>
<dbReference type="SUPFAM" id="SSF53187">
    <property type="entry name" value="Zn-dependent exopeptidases"/>
    <property type="match status" value="1"/>
</dbReference>
<evidence type="ECO:0000256" key="9">
    <source>
        <dbReference type="ARBA" id="ARBA00023049"/>
    </source>
</evidence>
<evidence type="ECO:0000256" key="6">
    <source>
        <dbReference type="ARBA" id="ARBA00022729"/>
    </source>
</evidence>
<keyword evidence="10" id="KW-1015">Disulfide bond</keyword>
<dbReference type="PROSITE" id="PS52035">
    <property type="entry name" value="PEPTIDASE_M14"/>
    <property type="match status" value="1"/>
</dbReference>
<feature type="domain" description="Peptidase M14" evidence="13">
    <location>
        <begin position="117"/>
        <end position="411"/>
    </location>
</feature>
<dbReference type="InterPro" id="IPR003146">
    <property type="entry name" value="M14A_act_pep"/>
</dbReference>
<protein>
    <recommendedName>
        <fullName evidence="13">Peptidase M14 domain-containing protein</fullName>
    </recommendedName>
</protein>
<evidence type="ECO:0000256" key="1">
    <source>
        <dbReference type="ARBA" id="ARBA00001947"/>
    </source>
</evidence>
<evidence type="ECO:0000259" key="13">
    <source>
        <dbReference type="PROSITE" id="PS52035"/>
    </source>
</evidence>
<evidence type="ECO:0000256" key="10">
    <source>
        <dbReference type="ARBA" id="ARBA00023157"/>
    </source>
</evidence>
<evidence type="ECO:0000313" key="14">
    <source>
        <dbReference type="EMBL" id="CAL8107053.1"/>
    </source>
</evidence>
<evidence type="ECO:0000256" key="4">
    <source>
        <dbReference type="ARBA" id="ARBA00022670"/>
    </source>
</evidence>
<dbReference type="Gene3D" id="3.40.630.10">
    <property type="entry name" value="Zn peptidases"/>
    <property type="match status" value="1"/>
</dbReference>
<organism evidence="14 15">
    <name type="scientific">Orchesella dallaii</name>
    <dbReference type="NCBI Taxonomy" id="48710"/>
    <lineage>
        <taxon>Eukaryota</taxon>
        <taxon>Metazoa</taxon>
        <taxon>Ecdysozoa</taxon>
        <taxon>Arthropoda</taxon>
        <taxon>Hexapoda</taxon>
        <taxon>Collembola</taxon>
        <taxon>Entomobryomorpha</taxon>
        <taxon>Entomobryoidea</taxon>
        <taxon>Orchesellidae</taxon>
        <taxon>Orchesellinae</taxon>
        <taxon>Orchesella</taxon>
    </lineage>
</organism>
<dbReference type="EMBL" id="CAXLJM020000038">
    <property type="protein sequence ID" value="CAL8107053.1"/>
    <property type="molecule type" value="Genomic_DNA"/>
</dbReference>
<evidence type="ECO:0000256" key="7">
    <source>
        <dbReference type="ARBA" id="ARBA00022801"/>
    </source>
</evidence>
<feature type="active site" description="Proton donor/acceptor" evidence="11">
    <location>
        <position position="377"/>
    </location>
</feature>
<evidence type="ECO:0000256" key="8">
    <source>
        <dbReference type="ARBA" id="ARBA00022833"/>
    </source>
</evidence>
<keyword evidence="9" id="KW-0482">Metalloprotease</keyword>
<dbReference type="Proteomes" id="UP001642540">
    <property type="component" value="Unassembled WGS sequence"/>
</dbReference>
<dbReference type="InterPro" id="IPR057246">
    <property type="entry name" value="CARBOXYPEPT_ZN_1"/>
</dbReference>
<keyword evidence="8" id="KW-0862">Zinc</keyword>
<accession>A0ABP1QLP8</accession>
<dbReference type="PROSITE" id="PS00132">
    <property type="entry name" value="CARBOXYPEPT_ZN_1"/>
    <property type="match status" value="1"/>
</dbReference>
<dbReference type="PRINTS" id="PR00765">
    <property type="entry name" value="CRBOXYPTASEA"/>
</dbReference>
<comment type="similarity">
    <text evidence="2 11">Belongs to the peptidase M14 family.</text>
</comment>
<evidence type="ECO:0000256" key="3">
    <source>
        <dbReference type="ARBA" id="ARBA00022645"/>
    </source>
</evidence>
<dbReference type="Pfam" id="PF02244">
    <property type="entry name" value="Propep_M14"/>
    <property type="match status" value="1"/>
</dbReference>
<keyword evidence="5" id="KW-0479">Metal-binding</keyword>
<comment type="cofactor">
    <cofactor evidence="1">
        <name>Zn(2+)</name>
        <dbReference type="ChEBI" id="CHEBI:29105"/>
    </cofactor>
</comment>
<dbReference type="Gene3D" id="3.30.70.340">
    <property type="entry name" value="Metallocarboxypeptidase-like"/>
    <property type="match status" value="1"/>
</dbReference>
<comment type="caution">
    <text evidence="14">The sequence shown here is derived from an EMBL/GenBank/DDBJ whole genome shotgun (WGS) entry which is preliminary data.</text>
</comment>
<dbReference type="SUPFAM" id="SSF54897">
    <property type="entry name" value="Protease propeptides/inhibitors"/>
    <property type="match status" value="1"/>
</dbReference>
<feature type="signal peptide" evidence="12">
    <location>
        <begin position="1"/>
        <end position="19"/>
    </location>
</feature>
<name>A0ABP1QLP8_9HEXA</name>
<evidence type="ECO:0000256" key="2">
    <source>
        <dbReference type="ARBA" id="ARBA00005988"/>
    </source>
</evidence>
<keyword evidence="3" id="KW-0121">Carboxypeptidase</keyword>
<evidence type="ECO:0000256" key="11">
    <source>
        <dbReference type="PROSITE-ProRule" id="PRU01379"/>
    </source>
</evidence>
<dbReference type="PANTHER" id="PTHR11705">
    <property type="entry name" value="PROTEASE FAMILY M14 CARBOXYPEPTIDASE A,B"/>
    <property type="match status" value="1"/>
</dbReference>
<dbReference type="CDD" id="cd03860">
    <property type="entry name" value="M14_CP_A-B_like"/>
    <property type="match status" value="1"/>
</dbReference>
<proteinExistence type="inferred from homology"/>
<dbReference type="Pfam" id="PF00246">
    <property type="entry name" value="Peptidase_M14"/>
    <property type="match status" value="1"/>
</dbReference>
<keyword evidence="15" id="KW-1185">Reference proteome</keyword>